<dbReference type="PROSITE" id="PS51884">
    <property type="entry name" value="CHAPLIN"/>
    <property type="match status" value="3"/>
</dbReference>
<evidence type="ECO:0000256" key="2">
    <source>
        <dbReference type="ARBA" id="ARBA00022889"/>
    </source>
</evidence>
<dbReference type="Proteomes" id="UP000198420">
    <property type="component" value="Unassembled WGS sequence"/>
</dbReference>
<organism evidence="7 8">
    <name type="scientific">Actinomadura mexicana</name>
    <dbReference type="NCBI Taxonomy" id="134959"/>
    <lineage>
        <taxon>Bacteria</taxon>
        <taxon>Bacillati</taxon>
        <taxon>Actinomycetota</taxon>
        <taxon>Actinomycetes</taxon>
        <taxon>Streptosporangiales</taxon>
        <taxon>Thermomonosporaceae</taxon>
        <taxon>Actinomadura</taxon>
    </lineage>
</organism>
<dbReference type="Pfam" id="PF03777">
    <property type="entry name" value="ChpA-C"/>
    <property type="match status" value="3"/>
</dbReference>
<feature type="domain" description="Chaplin" evidence="6">
    <location>
        <begin position="191"/>
        <end position="231"/>
    </location>
</feature>
<gene>
    <name evidence="7" type="ORF">SAMN06265355_11329</name>
</gene>
<keyword evidence="8" id="KW-1185">Reference proteome</keyword>
<sequence length="340" mass="34085">MRIWSRNTGRAALVAASALAVGAAFATAVPANADEAAYGGGHGGGHGVDMTSAGNFGLLNGTQVFAPISIPVNVCGNAIAIAGLSRAQCKGGASVKESNHRHAGGSAYRTAGDWGGGDWGGGHGGGHGVDMTSAGNFGLLNGTQVFAPISIPIDVCGNAVAVLGAAQAACKGGASVKRTGDHNVKMTSAGNFGALNGTQAYIPIKAPINVCGNAISLLGLAEAQCKGGATVEEGHGHKELPPTLRTPKKKPYKPSKHRPAAKHKKLPSTMRSEGSRIANTAPKTAPNYRRADALPAVKGFVDGLRSAVKVPGVDVKPGQIGPKVPAGKDAPVTLGSPILR</sequence>
<evidence type="ECO:0000313" key="7">
    <source>
        <dbReference type="EMBL" id="SNS21725.1"/>
    </source>
</evidence>
<dbReference type="GO" id="GO:0007155">
    <property type="term" value="P:cell adhesion"/>
    <property type="evidence" value="ECO:0007669"/>
    <property type="project" value="UniProtKB-KW"/>
</dbReference>
<keyword evidence="2" id="KW-0130">Cell adhesion</keyword>
<evidence type="ECO:0000256" key="5">
    <source>
        <dbReference type="SAM" id="SignalP"/>
    </source>
</evidence>
<evidence type="ECO:0000256" key="1">
    <source>
        <dbReference type="ARBA" id="ARBA00022512"/>
    </source>
</evidence>
<feature type="chain" id="PRO_5039664171" evidence="5">
    <location>
        <begin position="27"/>
        <end position="340"/>
    </location>
</feature>
<feature type="compositionally biased region" description="Basic residues" evidence="4">
    <location>
        <begin position="246"/>
        <end position="266"/>
    </location>
</feature>
<evidence type="ECO:0000259" key="6">
    <source>
        <dbReference type="PROSITE" id="PS51884"/>
    </source>
</evidence>
<feature type="region of interest" description="Disordered" evidence="4">
    <location>
        <begin position="232"/>
        <end position="285"/>
    </location>
</feature>
<dbReference type="InterPro" id="IPR005528">
    <property type="entry name" value="ChpA-H"/>
</dbReference>
<feature type="domain" description="Chaplin" evidence="6">
    <location>
        <begin position="136"/>
        <end position="176"/>
    </location>
</feature>
<feature type="compositionally biased region" description="Polar residues" evidence="4">
    <location>
        <begin position="269"/>
        <end position="282"/>
    </location>
</feature>
<evidence type="ECO:0000256" key="4">
    <source>
        <dbReference type="SAM" id="MobiDB-lite"/>
    </source>
</evidence>
<accession>A0A239CNI6</accession>
<evidence type="ECO:0000256" key="3">
    <source>
        <dbReference type="ARBA" id="ARBA00023087"/>
    </source>
</evidence>
<dbReference type="EMBL" id="FZNP01000013">
    <property type="protein sequence ID" value="SNS21725.1"/>
    <property type="molecule type" value="Genomic_DNA"/>
</dbReference>
<evidence type="ECO:0000313" key="8">
    <source>
        <dbReference type="Proteomes" id="UP000198420"/>
    </source>
</evidence>
<dbReference type="OrthoDB" id="3544424at2"/>
<keyword evidence="3" id="KW-0034">Amyloid</keyword>
<keyword evidence="1" id="KW-0964">Secreted</keyword>
<dbReference type="RefSeq" id="WP_089315030.1">
    <property type="nucleotide sequence ID" value="NZ_FZNP01000013.1"/>
</dbReference>
<keyword evidence="1" id="KW-0134">Cell wall</keyword>
<feature type="domain" description="Chaplin" evidence="6">
    <location>
        <begin position="55"/>
        <end position="95"/>
    </location>
</feature>
<keyword evidence="5" id="KW-0732">Signal</keyword>
<dbReference type="AlphaFoldDB" id="A0A239CNI6"/>
<name>A0A239CNI6_9ACTN</name>
<feature type="region of interest" description="Disordered" evidence="4">
    <location>
        <begin position="320"/>
        <end position="340"/>
    </location>
</feature>
<protein>
    <submittedName>
        <fullName evidence="7">Small secreted domain</fullName>
    </submittedName>
</protein>
<proteinExistence type="predicted"/>
<reference evidence="8" key="1">
    <citation type="submission" date="2017-06" db="EMBL/GenBank/DDBJ databases">
        <authorList>
            <person name="Varghese N."/>
            <person name="Submissions S."/>
        </authorList>
    </citation>
    <scope>NUCLEOTIDE SEQUENCE [LARGE SCALE GENOMIC DNA]</scope>
    <source>
        <strain evidence="8">DSM 44485</strain>
    </source>
</reference>
<feature type="signal peptide" evidence="5">
    <location>
        <begin position="1"/>
        <end position="26"/>
    </location>
</feature>